<evidence type="ECO:0000256" key="2">
    <source>
        <dbReference type="PROSITE-ProRule" id="PRU00335"/>
    </source>
</evidence>
<comment type="caution">
    <text evidence="4">The sequence shown here is derived from an EMBL/GenBank/DDBJ whole genome shotgun (WGS) entry which is preliminary data.</text>
</comment>
<dbReference type="PRINTS" id="PR00455">
    <property type="entry name" value="HTHTETR"/>
</dbReference>
<name>A0A4R6EXE6_SCAGO</name>
<proteinExistence type="predicted"/>
<dbReference type="SUPFAM" id="SSF46689">
    <property type="entry name" value="Homeodomain-like"/>
    <property type="match status" value="1"/>
</dbReference>
<keyword evidence="1 2" id="KW-0238">DNA-binding</keyword>
<dbReference type="InterPro" id="IPR009057">
    <property type="entry name" value="Homeodomain-like_sf"/>
</dbReference>
<dbReference type="PROSITE" id="PS01081">
    <property type="entry name" value="HTH_TETR_1"/>
    <property type="match status" value="1"/>
</dbReference>
<feature type="domain" description="HTH tetR-type" evidence="3">
    <location>
        <begin position="7"/>
        <end position="66"/>
    </location>
</feature>
<evidence type="ECO:0000256" key="1">
    <source>
        <dbReference type="ARBA" id="ARBA00023125"/>
    </source>
</evidence>
<dbReference type="AlphaFoldDB" id="A0A4R6EXE6"/>
<evidence type="ECO:0000313" key="5">
    <source>
        <dbReference type="Proteomes" id="UP000295530"/>
    </source>
</evidence>
<dbReference type="RefSeq" id="WP_133460025.1">
    <property type="nucleotide sequence ID" value="NZ_SNVX01000001.1"/>
</dbReference>
<dbReference type="PROSITE" id="PS50977">
    <property type="entry name" value="HTH_TETR_2"/>
    <property type="match status" value="1"/>
</dbReference>
<reference evidence="4 5" key="1">
    <citation type="submission" date="2019-03" db="EMBL/GenBank/DDBJ databases">
        <title>Genomic analyses of the natural microbiome of Caenorhabditis elegans.</title>
        <authorList>
            <person name="Samuel B."/>
        </authorList>
    </citation>
    <scope>NUCLEOTIDE SEQUENCE [LARGE SCALE GENOMIC DNA]</scope>
    <source>
        <strain evidence="4 5">BIGb0156</strain>
    </source>
</reference>
<dbReference type="PANTHER" id="PTHR30055:SF222">
    <property type="entry name" value="REGULATORY PROTEIN"/>
    <property type="match status" value="1"/>
</dbReference>
<protein>
    <submittedName>
        <fullName evidence="4">TetR family transcriptional regulator</fullName>
    </submittedName>
</protein>
<accession>A0A4R6EXE6</accession>
<dbReference type="GO" id="GO:0003677">
    <property type="term" value="F:DNA binding"/>
    <property type="evidence" value="ECO:0007669"/>
    <property type="project" value="UniProtKB-UniRule"/>
</dbReference>
<dbReference type="EMBL" id="SNVX01000001">
    <property type="protein sequence ID" value="TDN64491.1"/>
    <property type="molecule type" value="Genomic_DNA"/>
</dbReference>
<keyword evidence="5" id="KW-1185">Reference proteome</keyword>
<dbReference type="InterPro" id="IPR001647">
    <property type="entry name" value="HTH_TetR"/>
</dbReference>
<feature type="DNA-binding region" description="H-T-H motif" evidence="2">
    <location>
        <begin position="29"/>
        <end position="48"/>
    </location>
</feature>
<dbReference type="InterPro" id="IPR050109">
    <property type="entry name" value="HTH-type_TetR-like_transc_reg"/>
</dbReference>
<gene>
    <name evidence="4" type="ORF">EC847_101419</name>
</gene>
<dbReference type="OrthoDB" id="63332at2"/>
<dbReference type="PANTHER" id="PTHR30055">
    <property type="entry name" value="HTH-TYPE TRANSCRIPTIONAL REGULATOR RUTR"/>
    <property type="match status" value="1"/>
</dbReference>
<organism evidence="4 5">
    <name type="scientific">Scandinavium goeteborgense</name>
    <dbReference type="NCBI Taxonomy" id="1851514"/>
    <lineage>
        <taxon>Bacteria</taxon>
        <taxon>Pseudomonadati</taxon>
        <taxon>Pseudomonadota</taxon>
        <taxon>Gammaproteobacteria</taxon>
        <taxon>Enterobacterales</taxon>
        <taxon>Enterobacteriaceae</taxon>
        <taxon>Scandinavium</taxon>
    </lineage>
</organism>
<sequence length="187" mass="21169">MARPFSEEKRRAILESSARIISEQGLSATTAFIAKEAGISTGSLFTYFPDKNSLLNQLYLDIKAEVAAALMHKFPFNASLKDRSYHVWTCYITWAVRHPEKHSAVQQLHLSKILNAQTRVIAETLFENVYYLLRELSKAEIYGGEGFISAFMASLLDITVTSILEYPDKTVEYTESGFGLFWRALDV</sequence>
<dbReference type="InterPro" id="IPR023772">
    <property type="entry name" value="DNA-bd_HTH_TetR-type_CS"/>
</dbReference>
<evidence type="ECO:0000313" key="4">
    <source>
        <dbReference type="EMBL" id="TDN64491.1"/>
    </source>
</evidence>
<evidence type="ECO:0000259" key="3">
    <source>
        <dbReference type="PROSITE" id="PS50977"/>
    </source>
</evidence>
<dbReference type="Pfam" id="PF00440">
    <property type="entry name" value="TetR_N"/>
    <property type="match status" value="1"/>
</dbReference>
<dbReference type="Gene3D" id="1.10.357.10">
    <property type="entry name" value="Tetracycline Repressor, domain 2"/>
    <property type="match status" value="1"/>
</dbReference>
<dbReference type="Proteomes" id="UP000295530">
    <property type="component" value="Unassembled WGS sequence"/>
</dbReference>